<dbReference type="EMBL" id="JANSHE010000145">
    <property type="protein sequence ID" value="KAJ3015758.1"/>
    <property type="molecule type" value="Genomic_DNA"/>
</dbReference>
<evidence type="ECO:0000313" key="2">
    <source>
        <dbReference type="Proteomes" id="UP001144978"/>
    </source>
</evidence>
<evidence type="ECO:0000313" key="1">
    <source>
        <dbReference type="EMBL" id="KAJ3015758.1"/>
    </source>
</evidence>
<gene>
    <name evidence="1" type="ORF">NUW54_g957</name>
</gene>
<proteinExistence type="predicted"/>
<keyword evidence="2" id="KW-1185">Reference proteome</keyword>
<organism evidence="1 2">
    <name type="scientific">Trametes sanguinea</name>
    <dbReference type="NCBI Taxonomy" id="158606"/>
    <lineage>
        <taxon>Eukaryota</taxon>
        <taxon>Fungi</taxon>
        <taxon>Dikarya</taxon>
        <taxon>Basidiomycota</taxon>
        <taxon>Agaricomycotina</taxon>
        <taxon>Agaricomycetes</taxon>
        <taxon>Polyporales</taxon>
        <taxon>Polyporaceae</taxon>
        <taxon>Trametes</taxon>
    </lineage>
</organism>
<dbReference type="Proteomes" id="UP001144978">
    <property type="component" value="Unassembled WGS sequence"/>
</dbReference>
<comment type="caution">
    <text evidence="1">The sequence shown here is derived from an EMBL/GenBank/DDBJ whole genome shotgun (WGS) entry which is preliminary data.</text>
</comment>
<accession>A0ACC1QAV0</accession>
<protein>
    <submittedName>
        <fullName evidence="1">Uncharacterized protein</fullName>
    </submittedName>
</protein>
<name>A0ACC1QAV0_9APHY</name>
<sequence length="325" mass="35754">MGKNYQDWEFAIQMVMHRAGCLTIATGKNSEKPATREKSKQWYNYIQNAKTGLEACSALQEAYNKNMHANCITLKRKFDTPAHNPNALIHENTNHITNLVECLKSISVTLSDDDIIDTLKLTEVVSALLNEEACRKVDSHTSNSSNNMALTTCKNHHFDKHPCSTDTCYICGKPVHIAPDCPKHANVTNLIDSNTDSDAEVPSHSLLKQSTIRCPSSQWPLGALSAKHALHPELPADLHPPPTVLTTFFLFQPAAYEGLLDLEVWIDLVKVSGSAQLVSTISIMPVKDFNALPESSILLVLKLGDFSGFGLLGLPGHGLGINWLY</sequence>
<reference evidence="1" key="1">
    <citation type="submission" date="2022-08" db="EMBL/GenBank/DDBJ databases">
        <title>Genome Sequence of Pycnoporus sanguineus.</title>
        <authorList>
            <person name="Buettner E."/>
        </authorList>
    </citation>
    <scope>NUCLEOTIDE SEQUENCE</scope>
    <source>
        <strain evidence="1">CG-C14</strain>
    </source>
</reference>